<dbReference type="AlphaFoldDB" id="A0A4R1XYN9"/>
<evidence type="ECO:0000313" key="8">
    <source>
        <dbReference type="Proteomes" id="UP000294963"/>
    </source>
</evidence>
<dbReference type="Proteomes" id="UP000294963">
    <property type="component" value="Unassembled WGS sequence"/>
</dbReference>
<dbReference type="InterPro" id="IPR001248">
    <property type="entry name" value="Pur-cyt_permease"/>
</dbReference>
<feature type="transmembrane region" description="Helical" evidence="6">
    <location>
        <begin position="340"/>
        <end position="360"/>
    </location>
</feature>
<dbReference type="CDD" id="cd11555">
    <property type="entry name" value="SLC-NCS1sbd_u1"/>
    <property type="match status" value="1"/>
</dbReference>
<feature type="transmembrane region" description="Helical" evidence="6">
    <location>
        <begin position="302"/>
        <end position="328"/>
    </location>
</feature>
<comment type="caution">
    <text evidence="7">The sequence shown here is derived from an EMBL/GenBank/DDBJ whole genome shotgun (WGS) entry which is preliminary data.</text>
</comment>
<feature type="transmembrane region" description="Helical" evidence="6">
    <location>
        <begin position="179"/>
        <end position="200"/>
    </location>
</feature>
<feature type="transmembrane region" description="Helical" evidence="6">
    <location>
        <begin position="261"/>
        <end position="282"/>
    </location>
</feature>
<evidence type="ECO:0000256" key="1">
    <source>
        <dbReference type="ARBA" id="ARBA00004141"/>
    </source>
</evidence>
<comment type="similarity">
    <text evidence="2">Belongs to the purine-cytosine permease (2.A.39) family.</text>
</comment>
<dbReference type="GO" id="GO:0015205">
    <property type="term" value="F:nucleobase transmembrane transporter activity"/>
    <property type="evidence" value="ECO:0007669"/>
    <property type="project" value="TreeGrafter"/>
</dbReference>
<gene>
    <name evidence="7" type="ORF">EC844_105126</name>
</gene>
<dbReference type="EMBL" id="SLVJ01000005">
    <property type="protein sequence ID" value="TCM68422.1"/>
    <property type="molecule type" value="Genomic_DNA"/>
</dbReference>
<keyword evidence="8" id="KW-1185">Reference proteome</keyword>
<feature type="transmembrane region" description="Helical" evidence="6">
    <location>
        <begin position="108"/>
        <end position="130"/>
    </location>
</feature>
<evidence type="ECO:0000256" key="5">
    <source>
        <dbReference type="ARBA" id="ARBA00023136"/>
    </source>
</evidence>
<dbReference type="PANTHER" id="PTHR30618">
    <property type="entry name" value="NCS1 FAMILY PURINE/PYRIMIDINE TRANSPORTER"/>
    <property type="match status" value="1"/>
</dbReference>
<name>A0A4R1XYN9_ACICA</name>
<keyword evidence="3 6" id="KW-0812">Transmembrane</keyword>
<feature type="transmembrane region" description="Helical" evidence="6">
    <location>
        <begin position="446"/>
        <end position="464"/>
    </location>
</feature>
<evidence type="ECO:0000256" key="3">
    <source>
        <dbReference type="ARBA" id="ARBA00022692"/>
    </source>
</evidence>
<sequence>MQSKQSLTRLSNADLQPAAQNWSWYNYFSFWMSDVHSLGGYVVAASLFTLGLASWQVLLALVTGIIIVQYCANLVAKPSQHAGVPWSVVCRQAFGVYGANIPAVIRGLIAMAWYGIQTWLASNALMIVILKYVPSSILWTEYAFAGLSLLGWACFIFMWLLQALVFWKGMQTIKRFIDWAGPAVYVVMFSLVVWLIAQVGWSNISLRLSRQILTPSEQLWQFWVAVALIVSYFSGPLLNFGDFARYGKNMQQVKKGNFWGLPFNFIFFALITVIIIAATYRLTGNIVNDPLATVALIDHDLAIVLAVITILTATIGINIVANFVSAGFDFSNVWPQKISFRRGGLIAAVASIFITPWNLFQSPELIHYTLDVLAAFIGPLFGILIADYYWVNKQQMNTDDLFSEDPRGAYWYNRGFNPKALLALFLAVSIGLLFVLIPALKHLAAFNWFIGVFCGLAFYGLLNLEKIRQPHTTITPQRSVSMFSPLTKNKSKLMIRIPLTQKHNNLVSKLLSKSQ</sequence>
<protein>
    <submittedName>
        <fullName evidence="7">NCS1 family nucleobase:cation symporter-1</fullName>
    </submittedName>
</protein>
<reference evidence="7 8" key="1">
    <citation type="submission" date="2019-03" db="EMBL/GenBank/DDBJ databases">
        <title>Genomic analyses of the natural microbiome of Caenorhabditis elegans.</title>
        <authorList>
            <person name="Samuel B."/>
        </authorList>
    </citation>
    <scope>NUCLEOTIDE SEQUENCE [LARGE SCALE GENOMIC DNA]</scope>
    <source>
        <strain evidence="7 8">JUb89</strain>
    </source>
</reference>
<comment type="subcellular location">
    <subcellularLocation>
        <location evidence="1">Membrane</location>
        <topology evidence="1">Multi-pass membrane protein</topology>
    </subcellularLocation>
</comment>
<feature type="transmembrane region" description="Helical" evidence="6">
    <location>
        <begin position="142"/>
        <end position="167"/>
    </location>
</feature>
<dbReference type="GO" id="GO:0005886">
    <property type="term" value="C:plasma membrane"/>
    <property type="evidence" value="ECO:0007669"/>
    <property type="project" value="TreeGrafter"/>
</dbReference>
<feature type="transmembrane region" description="Helical" evidence="6">
    <location>
        <begin position="220"/>
        <end position="240"/>
    </location>
</feature>
<evidence type="ECO:0000256" key="6">
    <source>
        <dbReference type="SAM" id="Phobius"/>
    </source>
</evidence>
<evidence type="ECO:0000313" key="7">
    <source>
        <dbReference type="EMBL" id="TCM68422.1"/>
    </source>
</evidence>
<feature type="transmembrane region" description="Helical" evidence="6">
    <location>
        <begin position="38"/>
        <end position="68"/>
    </location>
</feature>
<organism evidence="7 8">
    <name type="scientific">Acinetobacter calcoaceticus</name>
    <dbReference type="NCBI Taxonomy" id="471"/>
    <lineage>
        <taxon>Bacteria</taxon>
        <taxon>Pseudomonadati</taxon>
        <taxon>Pseudomonadota</taxon>
        <taxon>Gammaproteobacteria</taxon>
        <taxon>Moraxellales</taxon>
        <taxon>Moraxellaceae</taxon>
        <taxon>Acinetobacter</taxon>
        <taxon>Acinetobacter calcoaceticus/baumannii complex</taxon>
    </lineage>
</organism>
<accession>A0A4R1XYN9</accession>
<keyword evidence="5 6" id="KW-0472">Membrane</keyword>
<feature type="transmembrane region" description="Helical" evidence="6">
    <location>
        <begin position="420"/>
        <end position="440"/>
    </location>
</feature>
<feature type="transmembrane region" description="Helical" evidence="6">
    <location>
        <begin position="372"/>
        <end position="391"/>
    </location>
</feature>
<dbReference type="Gene3D" id="1.10.4160.10">
    <property type="entry name" value="Hydantoin permease"/>
    <property type="match status" value="1"/>
</dbReference>
<proteinExistence type="inferred from homology"/>
<dbReference type="OrthoDB" id="9780088at2"/>
<evidence type="ECO:0000256" key="4">
    <source>
        <dbReference type="ARBA" id="ARBA00022989"/>
    </source>
</evidence>
<dbReference type="PANTHER" id="PTHR30618:SF6">
    <property type="entry name" value="NCS1 FAMILY NUCLEOBASE:CATION SYMPORTER-1"/>
    <property type="match status" value="1"/>
</dbReference>
<evidence type="ECO:0000256" key="2">
    <source>
        <dbReference type="ARBA" id="ARBA00008974"/>
    </source>
</evidence>
<dbReference type="Pfam" id="PF02133">
    <property type="entry name" value="Transp_cyt_pur"/>
    <property type="match status" value="1"/>
</dbReference>
<keyword evidence="4 6" id="KW-1133">Transmembrane helix</keyword>
<dbReference type="InterPro" id="IPR045225">
    <property type="entry name" value="Uracil/uridine/allantoin_perm"/>
</dbReference>